<keyword evidence="1" id="KW-0472">Membrane</keyword>
<evidence type="ECO:0000256" key="1">
    <source>
        <dbReference type="SAM" id="Phobius"/>
    </source>
</evidence>
<accession>A0A9P3G514</accession>
<evidence type="ECO:0008006" key="4">
    <source>
        <dbReference type="Google" id="ProtNLM"/>
    </source>
</evidence>
<dbReference type="SUPFAM" id="SSF81343">
    <property type="entry name" value="Fumarate reductase respiratory complex transmembrane subunits"/>
    <property type="match status" value="1"/>
</dbReference>
<dbReference type="PANTHER" id="PTHR38409">
    <property type="entry name" value="MDM10-COMPLEMENTING PROTEIN 1"/>
    <property type="match status" value="1"/>
</dbReference>
<dbReference type="Proteomes" id="UP000703269">
    <property type="component" value="Unassembled WGS sequence"/>
</dbReference>
<proteinExistence type="predicted"/>
<protein>
    <recommendedName>
        <fullName evidence="4">Mitochondrial adapter protein MCP1 transmembrane domain-containing protein</fullName>
    </recommendedName>
</protein>
<feature type="transmembrane region" description="Helical" evidence="1">
    <location>
        <begin position="32"/>
        <end position="54"/>
    </location>
</feature>
<feature type="transmembrane region" description="Helical" evidence="1">
    <location>
        <begin position="74"/>
        <end position="93"/>
    </location>
</feature>
<organism evidence="2 3">
    <name type="scientific">Phanerochaete sordida</name>
    <dbReference type="NCBI Taxonomy" id="48140"/>
    <lineage>
        <taxon>Eukaryota</taxon>
        <taxon>Fungi</taxon>
        <taxon>Dikarya</taxon>
        <taxon>Basidiomycota</taxon>
        <taxon>Agaricomycotina</taxon>
        <taxon>Agaricomycetes</taxon>
        <taxon>Polyporales</taxon>
        <taxon>Phanerochaetaceae</taxon>
        <taxon>Phanerochaete</taxon>
    </lineage>
</organism>
<dbReference type="AlphaFoldDB" id="A0A9P3G514"/>
<sequence>MPSDSEPAGSPSSPRRTLADVLTKLVHGSAPFISTFLLIHLTAPALASLGGSSLSSQVMILGREYYQTSFGNTYLLLTPLCVHTLSGLAKRLFAPHTARKLRSTFALAGYTSMLVLLPIHYALHHDHPADPAPPVLALAPAELDFEYVKYALHTWPWRSALLYAGLAAAVAWHAVEGEQILWNTYLRGRFGAWRATVRSRAFIAAAVVLPVLAGLFALWKEPSYAFMSFIPRYEAAFRQSWVYRL</sequence>
<feature type="transmembrane region" description="Helical" evidence="1">
    <location>
        <begin position="160"/>
        <end position="181"/>
    </location>
</feature>
<dbReference type="InterPro" id="IPR039960">
    <property type="entry name" value="MCP1"/>
</dbReference>
<evidence type="ECO:0000313" key="2">
    <source>
        <dbReference type="EMBL" id="GJE87989.1"/>
    </source>
</evidence>
<dbReference type="OrthoDB" id="10259513at2759"/>
<evidence type="ECO:0000313" key="3">
    <source>
        <dbReference type="Proteomes" id="UP000703269"/>
    </source>
</evidence>
<dbReference type="GO" id="GO:0055088">
    <property type="term" value="P:lipid homeostasis"/>
    <property type="evidence" value="ECO:0007669"/>
    <property type="project" value="InterPro"/>
</dbReference>
<dbReference type="PANTHER" id="PTHR38409:SF1">
    <property type="entry name" value="MITOCHONDRIAL ADAPTER PROTEIN MCP1"/>
    <property type="match status" value="1"/>
</dbReference>
<keyword evidence="3" id="KW-1185">Reference proteome</keyword>
<comment type="caution">
    <text evidence="2">The sequence shown here is derived from an EMBL/GenBank/DDBJ whole genome shotgun (WGS) entry which is preliminary data.</text>
</comment>
<dbReference type="InterPro" id="IPR034804">
    <property type="entry name" value="SQR/QFR_C/D"/>
</dbReference>
<keyword evidence="1" id="KW-1133">Transmembrane helix</keyword>
<keyword evidence="1" id="KW-0812">Transmembrane</keyword>
<feature type="transmembrane region" description="Helical" evidence="1">
    <location>
        <begin position="105"/>
        <end position="123"/>
    </location>
</feature>
<dbReference type="GO" id="GO:0016020">
    <property type="term" value="C:membrane"/>
    <property type="evidence" value="ECO:0007669"/>
    <property type="project" value="InterPro"/>
</dbReference>
<gene>
    <name evidence="2" type="ORF">PsYK624_040720</name>
</gene>
<reference evidence="2 3" key="1">
    <citation type="submission" date="2021-08" db="EMBL/GenBank/DDBJ databases">
        <title>Draft Genome Sequence of Phanerochaete sordida strain YK-624.</title>
        <authorList>
            <person name="Mori T."/>
            <person name="Dohra H."/>
            <person name="Suzuki T."/>
            <person name="Kawagishi H."/>
            <person name="Hirai H."/>
        </authorList>
    </citation>
    <scope>NUCLEOTIDE SEQUENCE [LARGE SCALE GENOMIC DNA]</scope>
    <source>
        <strain evidence="2 3">YK-624</strain>
    </source>
</reference>
<dbReference type="EMBL" id="BPQB01000008">
    <property type="protein sequence ID" value="GJE87989.1"/>
    <property type="molecule type" value="Genomic_DNA"/>
</dbReference>
<name>A0A9P3G514_9APHY</name>
<feature type="transmembrane region" description="Helical" evidence="1">
    <location>
        <begin position="201"/>
        <end position="219"/>
    </location>
</feature>